<evidence type="ECO:0000313" key="2">
    <source>
        <dbReference type="EMBL" id="KAL1311884.1"/>
    </source>
</evidence>
<feature type="transmembrane region" description="Helical" evidence="1">
    <location>
        <begin position="40"/>
        <end position="60"/>
    </location>
</feature>
<keyword evidence="1" id="KW-0812">Transmembrane</keyword>
<name>A0ABR3PQQ1_9PEZI</name>
<accession>A0ABR3PQQ1</accession>
<dbReference type="GeneID" id="95975659"/>
<proteinExistence type="predicted"/>
<keyword evidence="1" id="KW-1133">Transmembrane helix</keyword>
<comment type="caution">
    <text evidence="2">The sequence shown here is derived from an EMBL/GenBank/DDBJ whole genome shotgun (WGS) entry which is preliminary data.</text>
</comment>
<evidence type="ECO:0000313" key="3">
    <source>
        <dbReference type="Proteomes" id="UP001562354"/>
    </source>
</evidence>
<reference evidence="2 3" key="1">
    <citation type="submission" date="2024-07" db="EMBL/GenBank/DDBJ databases">
        <title>Draft sequence of the Neodothiora populina.</title>
        <authorList>
            <person name="Drown D.D."/>
            <person name="Schuette U.S."/>
            <person name="Buechlein A.B."/>
            <person name="Rusch D.R."/>
            <person name="Winton L.W."/>
            <person name="Adams G.A."/>
        </authorList>
    </citation>
    <scope>NUCLEOTIDE SEQUENCE [LARGE SCALE GENOMIC DNA]</scope>
    <source>
        <strain evidence="2 3">CPC 39397</strain>
    </source>
</reference>
<dbReference type="EMBL" id="JBFMKM010000001">
    <property type="protein sequence ID" value="KAL1311884.1"/>
    <property type="molecule type" value="Genomic_DNA"/>
</dbReference>
<keyword evidence="3" id="KW-1185">Reference proteome</keyword>
<protein>
    <submittedName>
        <fullName evidence="2">Uncharacterized protein</fullName>
    </submittedName>
</protein>
<keyword evidence="1" id="KW-0472">Membrane</keyword>
<organism evidence="2 3">
    <name type="scientific">Neodothiora populina</name>
    <dbReference type="NCBI Taxonomy" id="2781224"/>
    <lineage>
        <taxon>Eukaryota</taxon>
        <taxon>Fungi</taxon>
        <taxon>Dikarya</taxon>
        <taxon>Ascomycota</taxon>
        <taxon>Pezizomycotina</taxon>
        <taxon>Dothideomycetes</taxon>
        <taxon>Dothideomycetidae</taxon>
        <taxon>Dothideales</taxon>
        <taxon>Dothioraceae</taxon>
        <taxon>Neodothiora</taxon>
    </lineage>
</organism>
<gene>
    <name evidence="2" type="ORF">AAFC00_001956</name>
</gene>
<sequence length="66" mass="7492">MPSATPVRAFMRTFTYRNAATAMAHKHDNAQLARKLGRTAAVYFPFYAVVLGWPFLISSYGKRYGF</sequence>
<evidence type="ECO:0000256" key="1">
    <source>
        <dbReference type="SAM" id="Phobius"/>
    </source>
</evidence>
<dbReference type="RefSeq" id="XP_069204733.1">
    <property type="nucleotide sequence ID" value="XM_069341222.1"/>
</dbReference>
<dbReference type="Proteomes" id="UP001562354">
    <property type="component" value="Unassembled WGS sequence"/>
</dbReference>